<name>A0A9W8G0Z2_9FUNG</name>
<dbReference type="Gene3D" id="6.10.140.1230">
    <property type="match status" value="1"/>
</dbReference>
<sequence length="531" mass="58023">MESFLAQVPELANPDKRAFLYSDLSQLKIDNPEGYHEAIEFWTQFLLQICQRGLGYRSVDKSKRHAVGQSASAPEEEGDVLDRISAQKTDSVAAPVLCISTAKLATRLSFCGDTPTGLDMVVEEMAKRKALVPAAEFFSSTVRRWAGWAIGLVLPSMPGRFVASVVMGSQVPVSMDPSALVVASQIVATAQRVLDTHYSQVACPLTDNLMSVRDFRRRFASVVTKQEKETNEHAEMSTEDASILIKYLADSRCIAVATIDMAVGQSTSTKNAAYADGEATLVKFASSRTERIAAGGPVTEADRGAFQVKSTKSLISRQVDQLETRISALDAEIRQALGRKQKPLAMAKLRLKRHIEENVLSKRVAALENVERILWQLEQASSDIQLMQTFRAGTFALRGLNRQMEEVDADRVFDDWAQEAARAGDIEDVMGDGLLAALPDSVGGPGVDEELEVELDALLAQEQQAEGSAEALADAFGGMSIASKERAPEHAPAQQAEEQKQGEEQYPEEEKGECEEKEQEESENEKVALPA</sequence>
<protein>
    <submittedName>
        <fullName evidence="3">Uncharacterized protein</fullName>
    </submittedName>
</protein>
<dbReference type="EMBL" id="JANBTW010000051">
    <property type="protein sequence ID" value="KAJ2675061.1"/>
    <property type="molecule type" value="Genomic_DNA"/>
</dbReference>
<comment type="caution">
    <text evidence="3">The sequence shown here is derived from an EMBL/GenBank/DDBJ whole genome shotgun (WGS) entry which is preliminary data.</text>
</comment>
<dbReference type="InterPro" id="IPR005024">
    <property type="entry name" value="Snf7_fam"/>
</dbReference>
<dbReference type="GO" id="GO:0007034">
    <property type="term" value="P:vacuolar transport"/>
    <property type="evidence" value="ECO:0007669"/>
    <property type="project" value="InterPro"/>
</dbReference>
<dbReference type="OrthoDB" id="10250120at2759"/>
<evidence type="ECO:0000256" key="1">
    <source>
        <dbReference type="SAM" id="Coils"/>
    </source>
</evidence>
<evidence type="ECO:0000256" key="2">
    <source>
        <dbReference type="SAM" id="MobiDB-lite"/>
    </source>
</evidence>
<reference evidence="3" key="1">
    <citation type="submission" date="2022-07" db="EMBL/GenBank/DDBJ databases">
        <title>Phylogenomic reconstructions and comparative analyses of Kickxellomycotina fungi.</title>
        <authorList>
            <person name="Reynolds N.K."/>
            <person name="Stajich J.E."/>
            <person name="Barry K."/>
            <person name="Grigoriev I.V."/>
            <person name="Crous P."/>
            <person name="Smith M.E."/>
        </authorList>
    </citation>
    <scope>NUCLEOTIDE SEQUENCE</scope>
    <source>
        <strain evidence="3">NRRL 3115</strain>
    </source>
</reference>
<feature type="compositionally biased region" description="Acidic residues" evidence="2">
    <location>
        <begin position="505"/>
        <end position="523"/>
    </location>
</feature>
<gene>
    <name evidence="3" type="ORF">GGI25_004110</name>
</gene>
<accession>A0A9W8G0Z2</accession>
<proteinExistence type="predicted"/>
<feature type="region of interest" description="Disordered" evidence="2">
    <location>
        <begin position="479"/>
        <end position="531"/>
    </location>
</feature>
<evidence type="ECO:0000313" key="4">
    <source>
        <dbReference type="Proteomes" id="UP001151518"/>
    </source>
</evidence>
<dbReference type="AlphaFoldDB" id="A0A9W8G0Z2"/>
<keyword evidence="1" id="KW-0175">Coiled coil</keyword>
<dbReference type="Pfam" id="PF03357">
    <property type="entry name" value="Snf7"/>
    <property type="match status" value="1"/>
</dbReference>
<feature type="coiled-coil region" evidence="1">
    <location>
        <begin position="312"/>
        <end position="339"/>
    </location>
</feature>
<organism evidence="3 4">
    <name type="scientific">Coemansia spiralis</name>
    <dbReference type="NCBI Taxonomy" id="417178"/>
    <lineage>
        <taxon>Eukaryota</taxon>
        <taxon>Fungi</taxon>
        <taxon>Fungi incertae sedis</taxon>
        <taxon>Zoopagomycota</taxon>
        <taxon>Kickxellomycotina</taxon>
        <taxon>Kickxellomycetes</taxon>
        <taxon>Kickxellales</taxon>
        <taxon>Kickxellaceae</taxon>
        <taxon>Coemansia</taxon>
    </lineage>
</organism>
<dbReference type="Proteomes" id="UP001151518">
    <property type="component" value="Unassembled WGS sequence"/>
</dbReference>
<evidence type="ECO:0000313" key="3">
    <source>
        <dbReference type="EMBL" id="KAJ2675061.1"/>
    </source>
</evidence>